<dbReference type="InterPro" id="IPR002925">
    <property type="entry name" value="Dienelactn_hydro"/>
</dbReference>
<dbReference type="SUPFAM" id="SSF53474">
    <property type="entry name" value="alpha/beta-Hydrolases"/>
    <property type="match status" value="1"/>
</dbReference>
<dbReference type="SUPFAM" id="SSF54427">
    <property type="entry name" value="NTF2-like"/>
    <property type="match status" value="1"/>
</dbReference>
<dbReference type="Gene3D" id="3.10.450.50">
    <property type="match status" value="1"/>
</dbReference>
<dbReference type="EMBL" id="BAAAJK010000062">
    <property type="protein sequence ID" value="GAA1403493.1"/>
    <property type="molecule type" value="Genomic_DNA"/>
</dbReference>
<keyword evidence="2" id="KW-0378">Hydrolase</keyword>
<evidence type="ECO:0000313" key="2">
    <source>
        <dbReference type="EMBL" id="GAA1403493.1"/>
    </source>
</evidence>
<reference evidence="3" key="1">
    <citation type="journal article" date="2019" name="Int. J. Syst. Evol. Microbiol.">
        <title>The Global Catalogue of Microorganisms (GCM) 10K type strain sequencing project: providing services to taxonomists for standard genome sequencing and annotation.</title>
        <authorList>
            <consortium name="The Broad Institute Genomics Platform"/>
            <consortium name="The Broad Institute Genome Sequencing Center for Infectious Disease"/>
            <person name="Wu L."/>
            <person name="Ma J."/>
        </authorList>
    </citation>
    <scope>NUCLEOTIDE SEQUENCE [LARGE SCALE GENOMIC DNA]</scope>
    <source>
        <strain evidence="3">JCM 11896</strain>
    </source>
</reference>
<feature type="domain" description="Dienelactone hydrolase" evidence="1">
    <location>
        <begin position="15"/>
        <end position="222"/>
    </location>
</feature>
<accession>A0ABP4J410</accession>
<dbReference type="InterPro" id="IPR051049">
    <property type="entry name" value="Dienelactone_hydrolase-like"/>
</dbReference>
<protein>
    <submittedName>
        <fullName evidence="2">Dienelactone hydrolase family protein</fullName>
    </submittedName>
</protein>
<dbReference type="InterPro" id="IPR029058">
    <property type="entry name" value="AB_hydrolase_fold"/>
</dbReference>
<dbReference type="Proteomes" id="UP001501414">
    <property type="component" value="Unassembled WGS sequence"/>
</dbReference>
<dbReference type="InterPro" id="IPR032710">
    <property type="entry name" value="NTF2-like_dom_sf"/>
</dbReference>
<name>A0ABP4J410_9PSEU</name>
<dbReference type="Pfam" id="PF01738">
    <property type="entry name" value="DLH"/>
    <property type="match status" value="1"/>
</dbReference>
<dbReference type="RefSeq" id="WP_344030385.1">
    <property type="nucleotide sequence ID" value="NZ_BAAAJK010000062.1"/>
</dbReference>
<comment type="caution">
    <text evidence="2">The sequence shown here is derived from an EMBL/GenBank/DDBJ whole genome shotgun (WGS) entry which is preliminary data.</text>
</comment>
<evidence type="ECO:0000313" key="3">
    <source>
        <dbReference type="Proteomes" id="UP001501414"/>
    </source>
</evidence>
<organism evidence="2 3">
    <name type="scientific">Pseudonocardia kongjuensis</name>
    <dbReference type="NCBI Taxonomy" id="102227"/>
    <lineage>
        <taxon>Bacteria</taxon>
        <taxon>Bacillati</taxon>
        <taxon>Actinomycetota</taxon>
        <taxon>Actinomycetes</taxon>
        <taxon>Pseudonocardiales</taxon>
        <taxon>Pseudonocardiaceae</taxon>
        <taxon>Pseudonocardia</taxon>
    </lineage>
</organism>
<keyword evidence="3" id="KW-1185">Reference proteome</keyword>
<dbReference type="GO" id="GO:0016787">
    <property type="term" value="F:hydrolase activity"/>
    <property type="evidence" value="ECO:0007669"/>
    <property type="project" value="UniProtKB-KW"/>
</dbReference>
<evidence type="ECO:0000259" key="1">
    <source>
        <dbReference type="Pfam" id="PF01738"/>
    </source>
</evidence>
<dbReference type="Gene3D" id="3.40.50.1820">
    <property type="entry name" value="alpha/beta hydrolase"/>
    <property type="match status" value="1"/>
</dbReference>
<gene>
    <name evidence="2" type="ORF">GCM10009613_64710</name>
</gene>
<dbReference type="PANTHER" id="PTHR46623:SF6">
    <property type="entry name" value="ALPHA_BETA-HYDROLASES SUPERFAMILY PROTEIN"/>
    <property type="match status" value="1"/>
</dbReference>
<dbReference type="PANTHER" id="PTHR46623">
    <property type="entry name" value="CARBOXYMETHYLENEBUTENOLIDASE-RELATED"/>
    <property type="match status" value="1"/>
</dbReference>
<proteinExistence type="predicted"/>
<sequence length="409" mass="44547">MGEQVEITSADGGVFRAYLATPESGSGPGLVLLQEAFGVTAFMRADADRYAAEGYVVAVPDLYWRLEPGVELTDADFEHAMGLYQRFDIDRAVEDVGATVAALRDRPEHTGGVGVVGYCLGGRLAVLAAARTGVDCAVGYYGVGIDGHLDELEKVSVPLALHYGSEDSHCGHEVDAVRAVVDRHENLSLHVYQGADHAFANDTRPYFDAAATELAFTRTLAVVRGTLGPHYDLEAVWDLHMYHEFVTKDAAAVLDTMVDDPYVNIAPTVMGGVGHDMLLRFYKYHFVDVHPDDTTMIPVSRTVGVNRIVQELVLRFTHDREIPYLLPGIAPTGRPMEVAMVAIVSFRGDRIYNEHIYFDQASVLVQAGLIEPDGLPVAGAEVARKVLDKNVEPNRLMPGWAASASLPLR</sequence>